<dbReference type="Proteomes" id="UP000682733">
    <property type="component" value="Unassembled WGS sequence"/>
</dbReference>
<organism evidence="2 3">
    <name type="scientific">Didymodactylos carnosus</name>
    <dbReference type="NCBI Taxonomy" id="1234261"/>
    <lineage>
        <taxon>Eukaryota</taxon>
        <taxon>Metazoa</taxon>
        <taxon>Spiralia</taxon>
        <taxon>Gnathifera</taxon>
        <taxon>Rotifera</taxon>
        <taxon>Eurotatoria</taxon>
        <taxon>Bdelloidea</taxon>
        <taxon>Philodinida</taxon>
        <taxon>Philodinidae</taxon>
        <taxon>Didymodactylos</taxon>
    </lineage>
</organism>
<evidence type="ECO:0000313" key="2">
    <source>
        <dbReference type="EMBL" id="CAF3577213.1"/>
    </source>
</evidence>
<proteinExistence type="predicted"/>
<accession>A0A8S2H0N4</accession>
<name>A0A8S2H0N4_9BILA</name>
<dbReference type="AlphaFoldDB" id="A0A8S2H0N4"/>
<comment type="caution">
    <text evidence="2">The sequence shown here is derived from an EMBL/GenBank/DDBJ whole genome shotgun (WGS) entry which is preliminary data.</text>
</comment>
<dbReference type="EMBL" id="CAJNOK010001113">
    <property type="protein sequence ID" value="CAF0794338.1"/>
    <property type="molecule type" value="Genomic_DNA"/>
</dbReference>
<reference evidence="2" key="1">
    <citation type="submission" date="2021-02" db="EMBL/GenBank/DDBJ databases">
        <authorList>
            <person name="Nowell W R."/>
        </authorList>
    </citation>
    <scope>NUCLEOTIDE SEQUENCE</scope>
</reference>
<dbReference type="Proteomes" id="UP000677228">
    <property type="component" value="Unassembled WGS sequence"/>
</dbReference>
<sequence>MVSDVVIPAFTPSLRDSVELSHVQRPAPPNSATAQSVVNHFHNSSVNYGKKTKLKRSLTTQLMDADTIGLSEAYFTRDIHNYFPQSRKARVKTSNSEKRPKSIINSNRLLKNKSPPLSSYSIILTTATETKSLSLPQLRQTTSVSIKREHSFGTQNADDRHLIHSAGIHDTALDSNQYYGSYTIPRVNSWVQRWKTNLEMHTLSNLMRDDPKQGTKKRSTIGKYEYDFQSDSLLSSTASFSQYKTKRS</sequence>
<protein>
    <submittedName>
        <fullName evidence="2">Uncharacterized protein</fullName>
    </submittedName>
</protein>
<dbReference type="EMBL" id="CAJOBA010001113">
    <property type="protein sequence ID" value="CAF3577213.1"/>
    <property type="molecule type" value="Genomic_DNA"/>
</dbReference>
<evidence type="ECO:0000313" key="1">
    <source>
        <dbReference type="EMBL" id="CAF0794338.1"/>
    </source>
</evidence>
<evidence type="ECO:0000313" key="3">
    <source>
        <dbReference type="Proteomes" id="UP000682733"/>
    </source>
</evidence>
<gene>
    <name evidence="1" type="ORF">OVA965_LOCUS4304</name>
    <name evidence="2" type="ORF">TMI583_LOCUS4302</name>
</gene>